<keyword evidence="1" id="KW-0175">Coiled coil</keyword>
<dbReference type="AlphaFoldDB" id="A0AAD9RA51"/>
<name>A0AAD9RA51_9HYME</name>
<proteinExistence type="predicted"/>
<accession>A0AAD9RA51</accession>
<keyword evidence="3" id="KW-1185">Reference proteome</keyword>
<protein>
    <submittedName>
        <fullName evidence="2">Uncharacterized protein</fullName>
    </submittedName>
</protein>
<evidence type="ECO:0000313" key="2">
    <source>
        <dbReference type="EMBL" id="KAK2575286.1"/>
    </source>
</evidence>
<dbReference type="Proteomes" id="UP001258017">
    <property type="component" value="Unassembled WGS sequence"/>
</dbReference>
<reference evidence="2" key="1">
    <citation type="submission" date="2021-08" db="EMBL/GenBank/DDBJ databases">
        <authorList>
            <person name="Misof B."/>
            <person name="Oliver O."/>
            <person name="Podsiadlowski L."/>
            <person name="Donath A."/>
            <person name="Peters R."/>
            <person name="Mayer C."/>
            <person name="Rust J."/>
            <person name="Gunkel S."/>
            <person name="Lesny P."/>
            <person name="Martin S."/>
            <person name="Oeyen J.P."/>
            <person name="Petersen M."/>
            <person name="Panagiotis P."/>
            <person name="Wilbrandt J."/>
            <person name="Tanja T."/>
        </authorList>
    </citation>
    <scope>NUCLEOTIDE SEQUENCE</scope>
    <source>
        <strain evidence="2">GBR_01_08_01A</strain>
        <tissue evidence="2">Thorax + abdomen</tissue>
    </source>
</reference>
<feature type="coiled-coil region" evidence="1">
    <location>
        <begin position="246"/>
        <end position="273"/>
    </location>
</feature>
<gene>
    <name evidence="2" type="ORF">KPH14_008138</name>
</gene>
<dbReference type="EMBL" id="JAIFRP010004454">
    <property type="protein sequence ID" value="KAK2575286.1"/>
    <property type="molecule type" value="Genomic_DNA"/>
</dbReference>
<comment type="caution">
    <text evidence="2">The sequence shown here is derived from an EMBL/GenBank/DDBJ whole genome shotgun (WGS) entry which is preliminary data.</text>
</comment>
<evidence type="ECO:0000256" key="1">
    <source>
        <dbReference type="SAM" id="Coils"/>
    </source>
</evidence>
<feature type="coiled-coil region" evidence="1">
    <location>
        <begin position="104"/>
        <end position="169"/>
    </location>
</feature>
<organism evidence="2 3">
    <name type="scientific">Odynerus spinipes</name>
    <dbReference type="NCBI Taxonomy" id="1348599"/>
    <lineage>
        <taxon>Eukaryota</taxon>
        <taxon>Metazoa</taxon>
        <taxon>Ecdysozoa</taxon>
        <taxon>Arthropoda</taxon>
        <taxon>Hexapoda</taxon>
        <taxon>Insecta</taxon>
        <taxon>Pterygota</taxon>
        <taxon>Neoptera</taxon>
        <taxon>Endopterygota</taxon>
        <taxon>Hymenoptera</taxon>
        <taxon>Apocrita</taxon>
        <taxon>Aculeata</taxon>
        <taxon>Vespoidea</taxon>
        <taxon>Vespidae</taxon>
        <taxon>Eumeninae</taxon>
        <taxon>Odynerus</taxon>
    </lineage>
</organism>
<evidence type="ECO:0000313" key="3">
    <source>
        <dbReference type="Proteomes" id="UP001258017"/>
    </source>
</evidence>
<reference evidence="2" key="2">
    <citation type="journal article" date="2023" name="Commun. Biol.">
        <title>Intrasexual cuticular hydrocarbon dimorphism in a wasp sheds light on hydrocarbon biosynthesis genes in Hymenoptera.</title>
        <authorList>
            <person name="Moris V.C."/>
            <person name="Podsiadlowski L."/>
            <person name="Martin S."/>
            <person name="Oeyen J.P."/>
            <person name="Donath A."/>
            <person name="Petersen M."/>
            <person name="Wilbrandt J."/>
            <person name="Misof B."/>
            <person name="Liedtke D."/>
            <person name="Thamm M."/>
            <person name="Scheiner R."/>
            <person name="Schmitt T."/>
            <person name="Niehuis O."/>
        </authorList>
    </citation>
    <scope>NUCLEOTIDE SEQUENCE</scope>
    <source>
        <strain evidence="2">GBR_01_08_01A</strain>
    </source>
</reference>
<sequence length="540" mass="60879">MAMLYKNEKDVSIAESLQYHCKCTKSESRMDRETKPYLKEMAASIEERHCDLTGRHRYLREKITTMERSIPALMAYNMWIAGKKCEDAPYCKIRDIMSRLSPDLDPTEKLLRNLKNAVKDLNKETTELHDKIIDADIKLEEADIELESVELANKEMDNHANDIENELRSYRGSSLHSIHSEDLICLTKIHELAKEELDLKNCITELEMKEALYAEQLDRLLASKEFQSISGNKGMLKRIQDLECNEKRMHCALQFYKNNIQQLKKELTRKRSDGPVNVTSPPTISNRIMREKSSKAENIKEKDSLPYKVSKNQRTEFSNEHKIVRKKGEKSVLKEKNGESCICSSKTKHESASLTKKSAKSSKKAQVLSPNECPLKSNYVPSSVPDTKIEKNKCKMACTSVLLHSKYSNGSTELKNPCSVNLPCDLPPHRIKSNCPTAPSNFSATSCNFCAPSTSCKKCHLPRNTNECVCNCKGKCAFGLSSAPCQCGVIPSCPLDKGYQPVARSSCLRESSSDSDEEYCECCSCGCEDTDENDSSCCCN</sequence>